<name>A0A7I8D9V5_9BACL</name>
<gene>
    <name evidence="1" type="ORF">skT53_17620</name>
</gene>
<keyword evidence="2" id="KW-1185">Reference proteome</keyword>
<organism evidence="1 2">
    <name type="scientific">Effusibacillus dendaii</name>
    <dbReference type="NCBI Taxonomy" id="2743772"/>
    <lineage>
        <taxon>Bacteria</taxon>
        <taxon>Bacillati</taxon>
        <taxon>Bacillota</taxon>
        <taxon>Bacilli</taxon>
        <taxon>Bacillales</taxon>
        <taxon>Alicyclobacillaceae</taxon>
        <taxon>Effusibacillus</taxon>
    </lineage>
</organism>
<protein>
    <submittedName>
        <fullName evidence="1">Uncharacterized protein</fullName>
    </submittedName>
</protein>
<dbReference type="KEGG" id="eff:skT53_17620"/>
<dbReference type="Proteomes" id="UP000593802">
    <property type="component" value="Chromosome"/>
</dbReference>
<proteinExistence type="predicted"/>
<dbReference type="AlphaFoldDB" id="A0A7I8D9V5"/>
<dbReference type="EMBL" id="AP023366">
    <property type="protein sequence ID" value="BCJ86777.1"/>
    <property type="molecule type" value="Genomic_DNA"/>
</dbReference>
<reference evidence="1 2" key="1">
    <citation type="submission" date="2020-08" db="EMBL/GenBank/DDBJ databases">
        <title>Complete Genome Sequence of Effusibacillus dendaii Strain skT53, Isolated from Farmland soil.</title>
        <authorList>
            <person name="Konishi T."/>
            <person name="Kawasaki H."/>
        </authorList>
    </citation>
    <scope>NUCLEOTIDE SEQUENCE [LARGE SCALE GENOMIC DNA]</scope>
    <source>
        <strain evidence="2">skT53</strain>
    </source>
</reference>
<evidence type="ECO:0000313" key="1">
    <source>
        <dbReference type="EMBL" id="BCJ86777.1"/>
    </source>
</evidence>
<accession>A0A7I8D9V5</accession>
<dbReference type="RefSeq" id="WP_200761064.1">
    <property type="nucleotide sequence ID" value="NZ_AP023366.1"/>
</dbReference>
<sequence>MEISLTADQVRERILKMHQNGANMTKRHIKKTDPELLRHASYYYPSWEHACKETGIEIT</sequence>
<evidence type="ECO:0000313" key="2">
    <source>
        <dbReference type="Proteomes" id="UP000593802"/>
    </source>
</evidence>